<feature type="domain" description="DXP reductoisomerase C-terminal" evidence="12">
    <location>
        <begin position="250"/>
        <end position="367"/>
    </location>
</feature>
<dbReference type="HAMAP" id="MF_00183">
    <property type="entry name" value="DXP_reductoisom"/>
    <property type="match status" value="1"/>
</dbReference>
<dbReference type="STRING" id="639282.DEFDS_0123"/>
<dbReference type="Pfam" id="PF13288">
    <property type="entry name" value="DXPR_C"/>
    <property type="match status" value="1"/>
</dbReference>
<dbReference type="eggNOG" id="COG0743">
    <property type="taxonomic scope" value="Bacteria"/>
</dbReference>
<feature type="domain" description="1-deoxy-D-xylulose 5-phosphate reductoisomerase C-terminal" evidence="11">
    <location>
        <begin position="135"/>
        <end position="218"/>
    </location>
</feature>
<dbReference type="FunFam" id="3.40.50.720:FF:000045">
    <property type="entry name" value="1-deoxy-D-xylulose 5-phosphate reductoisomerase"/>
    <property type="match status" value="1"/>
</dbReference>
<feature type="binding site" evidence="9">
    <location>
        <position position="12"/>
    </location>
    <ligand>
        <name>NADPH</name>
        <dbReference type="ChEBI" id="CHEBI:57783"/>
    </ligand>
</feature>
<evidence type="ECO:0000256" key="2">
    <source>
        <dbReference type="ARBA" id="ARBA00006825"/>
    </source>
</evidence>
<feature type="binding site" evidence="9">
    <location>
        <position position="114"/>
    </location>
    <ligand>
        <name>1-deoxy-D-xylulose 5-phosphate</name>
        <dbReference type="ChEBI" id="CHEBI:57792"/>
    </ligand>
</feature>
<dbReference type="GO" id="GO:0070402">
    <property type="term" value="F:NADPH binding"/>
    <property type="evidence" value="ECO:0007669"/>
    <property type="project" value="InterPro"/>
</dbReference>
<dbReference type="InterPro" id="IPR013512">
    <property type="entry name" value="DXP_reductoisomerase_N"/>
</dbReference>
<dbReference type="OrthoDB" id="9806546at2"/>
<feature type="binding site" evidence="9">
    <location>
        <position position="115"/>
    </location>
    <ligand>
        <name>NADPH</name>
        <dbReference type="ChEBI" id="CHEBI:57783"/>
    </ligand>
</feature>
<dbReference type="InterPro" id="IPR013644">
    <property type="entry name" value="DXP_reductoisomerase_C"/>
</dbReference>
<feature type="binding site" evidence="9">
    <location>
        <position position="206"/>
    </location>
    <ligand>
        <name>1-deoxy-D-xylulose 5-phosphate</name>
        <dbReference type="ChEBI" id="CHEBI:57792"/>
    </ligand>
</feature>
<dbReference type="KEGG" id="ddf:DEFDS_0123"/>
<dbReference type="NCBIfam" id="TIGR00243">
    <property type="entry name" value="Dxr"/>
    <property type="match status" value="1"/>
</dbReference>
<evidence type="ECO:0000256" key="9">
    <source>
        <dbReference type="HAMAP-Rule" id="MF_00183"/>
    </source>
</evidence>
<keyword evidence="4 9" id="KW-0521">NADP</keyword>
<dbReference type="GO" id="GO:0030604">
    <property type="term" value="F:1-deoxy-D-xylulose-5-phosphate reductoisomerase activity"/>
    <property type="evidence" value="ECO:0007669"/>
    <property type="project" value="UniProtKB-UniRule"/>
</dbReference>
<keyword evidence="3 9" id="KW-0479">Metal-binding</keyword>
<dbReference type="EC" id="1.1.1.267" evidence="9"/>
<gene>
    <name evidence="9" type="primary">dxr</name>
    <name evidence="13" type="ordered locus">DEFDS_0123</name>
</gene>
<accession>D3PAL2</accession>
<dbReference type="EMBL" id="AP011529">
    <property type="protein sequence ID" value="BAI79635.1"/>
    <property type="molecule type" value="Genomic_DNA"/>
</dbReference>
<dbReference type="InterPro" id="IPR036169">
    <property type="entry name" value="DXPR_C_sf"/>
</dbReference>
<feature type="binding site" evidence="9">
    <location>
        <position position="113"/>
    </location>
    <ligand>
        <name>NADPH</name>
        <dbReference type="ChEBI" id="CHEBI:57783"/>
    </ligand>
</feature>
<comment type="function">
    <text evidence="9">Catalyzes the NADPH-dependent rearrangement and reduction of 1-deoxy-D-xylulose-5-phosphate (DXP) to 2-C-methyl-D-erythritol 4-phosphate (MEP).</text>
</comment>
<feature type="binding site" evidence="9">
    <location>
        <position position="139"/>
    </location>
    <ligand>
        <name>Mn(2+)</name>
        <dbReference type="ChEBI" id="CHEBI:29035"/>
    </ligand>
</feature>
<keyword evidence="9" id="KW-0460">Magnesium</keyword>
<evidence type="ECO:0000256" key="4">
    <source>
        <dbReference type="ARBA" id="ARBA00022857"/>
    </source>
</evidence>
<evidence type="ECO:0000313" key="14">
    <source>
        <dbReference type="Proteomes" id="UP000001520"/>
    </source>
</evidence>
<dbReference type="HOGENOM" id="CLU_035714_0_1_0"/>
<keyword evidence="14" id="KW-1185">Reference proteome</keyword>
<keyword evidence="7 9" id="KW-0414">Isoprene biosynthesis</keyword>
<feature type="binding site" evidence="9">
    <location>
        <position position="210"/>
    </location>
    <ligand>
        <name>1-deoxy-D-xylulose 5-phosphate</name>
        <dbReference type="ChEBI" id="CHEBI:57792"/>
    </ligand>
</feature>
<reference evidence="13 14" key="1">
    <citation type="journal article" date="2010" name="DNA Res.">
        <title>Bacterial lifestyle in a deep-sea hydrothermal vent chimney revealed by the genome sequence of the thermophilic bacterium Deferribacter desulfuricans SSM1.</title>
        <authorList>
            <person name="Takaki Y."/>
            <person name="Shimamura S."/>
            <person name="Nakagawa S."/>
            <person name="Fukuhara Y."/>
            <person name="Horikawa H."/>
            <person name="Ankai A."/>
            <person name="Harada T."/>
            <person name="Hosoyama A."/>
            <person name="Oguchi A."/>
            <person name="Fukui S."/>
            <person name="Fujita N."/>
            <person name="Takami H."/>
            <person name="Takai K."/>
        </authorList>
    </citation>
    <scope>NUCLEOTIDE SEQUENCE [LARGE SCALE GENOMIC DNA]</scope>
    <source>
        <strain evidence="14">DSM 14783 / JCM 11476 / NBRC 101012 / SSM1</strain>
    </source>
</reference>
<feature type="binding site" evidence="9">
    <location>
        <position position="11"/>
    </location>
    <ligand>
        <name>NADPH</name>
        <dbReference type="ChEBI" id="CHEBI:57783"/>
    </ligand>
</feature>
<comment type="catalytic activity">
    <reaction evidence="8">
        <text>2-C-methyl-D-erythritol 4-phosphate + NADP(+) = 1-deoxy-D-xylulose 5-phosphate + NADPH + H(+)</text>
        <dbReference type="Rhea" id="RHEA:13717"/>
        <dbReference type="ChEBI" id="CHEBI:15378"/>
        <dbReference type="ChEBI" id="CHEBI:57783"/>
        <dbReference type="ChEBI" id="CHEBI:57792"/>
        <dbReference type="ChEBI" id="CHEBI:58262"/>
        <dbReference type="ChEBI" id="CHEBI:58349"/>
        <dbReference type="EC" id="1.1.1.267"/>
    </reaction>
    <physiologicalReaction direction="right-to-left" evidence="8">
        <dbReference type="Rhea" id="RHEA:13719"/>
    </physiologicalReaction>
</comment>
<evidence type="ECO:0000256" key="1">
    <source>
        <dbReference type="ARBA" id="ARBA00005094"/>
    </source>
</evidence>
<dbReference type="SUPFAM" id="SSF55347">
    <property type="entry name" value="Glyceraldehyde-3-phosphate dehydrogenase-like, C-terminal domain"/>
    <property type="match status" value="1"/>
</dbReference>
<dbReference type="Proteomes" id="UP000001520">
    <property type="component" value="Chromosome"/>
</dbReference>
<dbReference type="UniPathway" id="UPA00056">
    <property type="reaction ID" value="UER00092"/>
</dbReference>
<organism evidence="13 14">
    <name type="scientific">Deferribacter desulfuricans (strain DSM 14783 / JCM 11476 / NBRC 101012 / SSM1)</name>
    <dbReference type="NCBI Taxonomy" id="639282"/>
    <lineage>
        <taxon>Bacteria</taxon>
        <taxon>Pseudomonadati</taxon>
        <taxon>Deferribacterota</taxon>
        <taxon>Deferribacteres</taxon>
        <taxon>Deferribacterales</taxon>
        <taxon>Deferribacteraceae</taxon>
        <taxon>Deferribacter</taxon>
    </lineage>
</organism>
<feature type="binding site" evidence="9">
    <location>
        <position position="207"/>
    </location>
    <ligand>
        <name>1-deoxy-D-xylulose 5-phosphate</name>
        <dbReference type="ChEBI" id="CHEBI:57792"/>
    </ligand>
</feature>
<dbReference type="PANTHER" id="PTHR30525">
    <property type="entry name" value="1-DEOXY-D-XYLULOSE 5-PHOSPHATE REDUCTOISOMERASE"/>
    <property type="match status" value="1"/>
</dbReference>
<dbReference type="SUPFAM" id="SSF51735">
    <property type="entry name" value="NAD(P)-binding Rossmann-fold domains"/>
    <property type="match status" value="1"/>
</dbReference>
<proteinExistence type="inferred from homology"/>
<comment type="similarity">
    <text evidence="2 9">Belongs to the DXR family.</text>
</comment>
<evidence type="ECO:0000256" key="5">
    <source>
        <dbReference type="ARBA" id="ARBA00023002"/>
    </source>
</evidence>
<evidence type="ECO:0000259" key="12">
    <source>
        <dbReference type="Pfam" id="PF13288"/>
    </source>
</evidence>
<feature type="binding site" evidence="9">
    <location>
        <position position="10"/>
    </location>
    <ligand>
        <name>NADPH</name>
        <dbReference type="ChEBI" id="CHEBI:57783"/>
    </ligand>
</feature>
<dbReference type="InterPro" id="IPR003821">
    <property type="entry name" value="DXP_reductoisomerase"/>
</dbReference>
<evidence type="ECO:0000256" key="3">
    <source>
        <dbReference type="ARBA" id="ARBA00022723"/>
    </source>
</evidence>
<dbReference type="Pfam" id="PF08436">
    <property type="entry name" value="DXP_redisom_C"/>
    <property type="match status" value="1"/>
</dbReference>
<feature type="domain" description="1-deoxy-D-xylulose 5-phosphate reductoisomerase N-terminal" evidence="10">
    <location>
        <begin position="5"/>
        <end position="121"/>
    </location>
</feature>
<sequence length="377" mass="42143">MKKVGVVGATGSIGTQAIDVIKKNKDKFEVVFISAHSSKDKLLNFKEDIDAKYAILTGVDSSDNGDVLFGLDELLNIIKNEEIDIILSAAVGFSGLLPTYHALQRGIDIALANKESMVTAGSILNNISKRNGAKIIPVDSEHSAIFQSILGHKKEFLEKIILTASGGPFRRRPIDSLEFVEIDEALKHPNWKMGKKITVDSATMMNKGLELIEAKFLFDVSTDKLDVIIHPESIIHSMVSFCDGSYIAQLGFPDMRVPIAYALSYPERLTLDTKRLSFYELEKLTFLKPDFKRYPCLKLAFEVLNNDKAVYYIALNAANEVAVEGFLKKEIKFIDIPSVIESVLEKIEQVDVKSINDIIEVDKTARMYALDFIKKRF</sequence>
<dbReference type="Gene3D" id="1.10.1740.10">
    <property type="match status" value="1"/>
</dbReference>
<dbReference type="RefSeq" id="WP_013006883.1">
    <property type="nucleotide sequence ID" value="NC_013939.1"/>
</dbReference>
<evidence type="ECO:0000256" key="6">
    <source>
        <dbReference type="ARBA" id="ARBA00023211"/>
    </source>
</evidence>
<evidence type="ECO:0000256" key="7">
    <source>
        <dbReference type="ARBA" id="ARBA00023229"/>
    </source>
</evidence>
<dbReference type="GO" id="GO:0051484">
    <property type="term" value="P:isopentenyl diphosphate biosynthetic process, methylerythritol 4-phosphate pathway involved in terpenoid biosynthetic process"/>
    <property type="evidence" value="ECO:0007669"/>
    <property type="project" value="UniProtKB-ARBA"/>
</dbReference>
<feature type="binding site" evidence="9">
    <location>
        <position position="140"/>
    </location>
    <ligand>
        <name>1-deoxy-D-xylulose 5-phosphate</name>
        <dbReference type="ChEBI" id="CHEBI:57792"/>
    </ligand>
</feature>
<dbReference type="AlphaFoldDB" id="D3PAL2"/>
<dbReference type="GO" id="GO:0016853">
    <property type="term" value="F:isomerase activity"/>
    <property type="evidence" value="ECO:0007669"/>
    <property type="project" value="UniProtKB-KW"/>
</dbReference>
<dbReference type="PANTHER" id="PTHR30525:SF0">
    <property type="entry name" value="1-DEOXY-D-XYLULOSE 5-PHOSPHATE REDUCTOISOMERASE, CHLOROPLASTIC"/>
    <property type="match status" value="1"/>
</dbReference>
<feature type="binding site" evidence="9">
    <location>
        <position position="13"/>
    </location>
    <ligand>
        <name>NADPH</name>
        <dbReference type="ChEBI" id="CHEBI:57783"/>
    </ligand>
</feature>
<dbReference type="Gene3D" id="3.40.50.720">
    <property type="entry name" value="NAD(P)-binding Rossmann-like Domain"/>
    <property type="match status" value="1"/>
</dbReference>
<protein>
    <recommendedName>
        <fullName evidence="9">1-deoxy-D-xylulose 5-phosphate reductoisomerase</fullName>
        <shortName evidence="9">DXP reductoisomerase</shortName>
        <ecNumber evidence="9">1.1.1.267</ecNumber>
    </recommendedName>
    <alternativeName>
        <fullName evidence="9">1-deoxyxylulose-5-phosphate reductoisomerase</fullName>
    </alternativeName>
    <alternativeName>
        <fullName evidence="9">2-C-methyl-D-erythritol 4-phosphate synthase</fullName>
    </alternativeName>
</protein>
<feature type="binding site" evidence="9">
    <location>
        <position position="201"/>
    </location>
    <ligand>
        <name>1-deoxy-D-xylulose 5-phosphate</name>
        <dbReference type="ChEBI" id="CHEBI:57792"/>
    </ligand>
</feature>
<feature type="binding site" evidence="9">
    <location>
        <position position="141"/>
    </location>
    <ligand>
        <name>1-deoxy-D-xylulose 5-phosphate</name>
        <dbReference type="ChEBI" id="CHEBI:57792"/>
    </ligand>
</feature>
<dbReference type="SUPFAM" id="SSF69055">
    <property type="entry name" value="1-deoxy-D-xylulose-5-phosphate reductoisomerase, C-terminal domain"/>
    <property type="match status" value="1"/>
</dbReference>
<feature type="binding site" evidence="9">
    <location>
        <position position="210"/>
    </location>
    <ligand>
        <name>Mn(2+)</name>
        <dbReference type="ChEBI" id="CHEBI:29035"/>
    </ligand>
</feature>
<feature type="binding site" evidence="9">
    <location>
        <position position="165"/>
    </location>
    <ligand>
        <name>1-deoxy-D-xylulose 5-phosphate</name>
        <dbReference type="ChEBI" id="CHEBI:57792"/>
    </ligand>
</feature>
<comment type="cofactor">
    <cofactor evidence="9">
        <name>Mg(2+)</name>
        <dbReference type="ChEBI" id="CHEBI:18420"/>
    </cofactor>
    <cofactor evidence="9">
        <name>Mn(2+)</name>
        <dbReference type="ChEBI" id="CHEBI:29035"/>
    </cofactor>
</comment>
<dbReference type="Pfam" id="PF02670">
    <property type="entry name" value="DXP_reductoisom"/>
    <property type="match status" value="1"/>
</dbReference>
<name>D3PAL2_DEFDS</name>
<comment type="caution">
    <text evidence="9">Lacks conserved residue(s) required for the propagation of feature annotation.</text>
</comment>
<dbReference type="InterPro" id="IPR026877">
    <property type="entry name" value="DXPR_C"/>
</dbReference>
<keyword evidence="13" id="KW-0413">Isomerase</keyword>
<keyword evidence="6 9" id="KW-0464">Manganese</keyword>
<evidence type="ECO:0000259" key="10">
    <source>
        <dbReference type="Pfam" id="PF02670"/>
    </source>
</evidence>
<comment type="pathway">
    <text evidence="1 9">Isoprenoid biosynthesis; isopentenyl diphosphate biosynthesis via DXP pathway; isopentenyl diphosphate from 1-deoxy-D-xylulose 5-phosphate: step 1/6.</text>
</comment>
<dbReference type="GO" id="GO:0030145">
    <property type="term" value="F:manganese ion binding"/>
    <property type="evidence" value="ECO:0007669"/>
    <property type="project" value="TreeGrafter"/>
</dbReference>
<dbReference type="InterPro" id="IPR036291">
    <property type="entry name" value="NAD(P)-bd_dom_sf"/>
</dbReference>
<keyword evidence="5 9" id="KW-0560">Oxidoreductase</keyword>
<evidence type="ECO:0000313" key="13">
    <source>
        <dbReference type="EMBL" id="BAI79635.1"/>
    </source>
</evidence>
<feature type="binding site" evidence="9">
    <location>
        <position position="188"/>
    </location>
    <ligand>
        <name>1-deoxy-D-xylulose 5-phosphate</name>
        <dbReference type="ChEBI" id="CHEBI:57792"/>
    </ligand>
</feature>
<evidence type="ECO:0000256" key="8">
    <source>
        <dbReference type="ARBA" id="ARBA00048543"/>
    </source>
</evidence>
<feature type="binding site" evidence="9">
    <location>
        <position position="141"/>
    </location>
    <ligand>
        <name>Mn(2+)</name>
        <dbReference type="ChEBI" id="CHEBI:29035"/>
    </ligand>
</feature>
<feature type="binding site" evidence="9">
    <location>
        <position position="194"/>
    </location>
    <ligand>
        <name>NADPH</name>
        <dbReference type="ChEBI" id="CHEBI:57783"/>
    </ligand>
</feature>
<evidence type="ECO:0000259" key="11">
    <source>
        <dbReference type="Pfam" id="PF08436"/>
    </source>
</evidence>
<dbReference type="PIRSF" id="PIRSF006205">
    <property type="entry name" value="Dxp_reductismrs"/>
    <property type="match status" value="1"/>
</dbReference>